<evidence type="ECO:0000313" key="5">
    <source>
        <dbReference type="EMBL" id="QTA87784.1"/>
    </source>
</evidence>
<dbReference type="CDD" id="cd04433">
    <property type="entry name" value="AFD_class_I"/>
    <property type="match status" value="1"/>
</dbReference>
<organism evidence="5 6">
    <name type="scientific">Desulfonema magnum</name>
    <dbReference type="NCBI Taxonomy" id="45655"/>
    <lineage>
        <taxon>Bacteria</taxon>
        <taxon>Pseudomonadati</taxon>
        <taxon>Thermodesulfobacteriota</taxon>
        <taxon>Desulfobacteria</taxon>
        <taxon>Desulfobacterales</taxon>
        <taxon>Desulfococcaceae</taxon>
        <taxon>Desulfonema</taxon>
    </lineage>
</organism>
<dbReference type="Pfam" id="PF00501">
    <property type="entry name" value="AMP-binding"/>
    <property type="match status" value="1"/>
</dbReference>
<dbReference type="GO" id="GO:0006631">
    <property type="term" value="P:fatty acid metabolic process"/>
    <property type="evidence" value="ECO:0007669"/>
    <property type="project" value="TreeGrafter"/>
</dbReference>
<dbReference type="SUPFAM" id="SSF56801">
    <property type="entry name" value="Acetyl-CoA synthetase-like"/>
    <property type="match status" value="1"/>
</dbReference>
<protein>
    <submittedName>
        <fullName evidence="5">AMP-dependent synthetase/ligase family protein</fullName>
    </submittedName>
</protein>
<dbReference type="PROSITE" id="PS00455">
    <property type="entry name" value="AMP_BINDING"/>
    <property type="match status" value="1"/>
</dbReference>
<dbReference type="EMBL" id="CP061800">
    <property type="protein sequence ID" value="QTA87784.1"/>
    <property type="molecule type" value="Genomic_DNA"/>
</dbReference>
<dbReference type="InterPro" id="IPR042099">
    <property type="entry name" value="ANL_N_sf"/>
</dbReference>
<keyword evidence="2" id="KW-0436">Ligase</keyword>
<dbReference type="InterPro" id="IPR000873">
    <property type="entry name" value="AMP-dep_synth/lig_dom"/>
</dbReference>
<evidence type="ECO:0000259" key="4">
    <source>
        <dbReference type="Pfam" id="PF13193"/>
    </source>
</evidence>
<dbReference type="Gene3D" id="3.30.300.30">
    <property type="match status" value="1"/>
</dbReference>
<accession>A0A975BL97</accession>
<feature type="domain" description="AMP-binding enzyme C-terminal" evidence="4">
    <location>
        <begin position="423"/>
        <end position="499"/>
    </location>
</feature>
<dbReference type="PANTHER" id="PTHR43201">
    <property type="entry name" value="ACYL-COA SYNTHETASE"/>
    <property type="match status" value="1"/>
</dbReference>
<gene>
    <name evidence="5" type="ORF">dnm_038210</name>
</gene>
<dbReference type="Proteomes" id="UP000663722">
    <property type="component" value="Chromosome"/>
</dbReference>
<dbReference type="RefSeq" id="WP_207682831.1">
    <property type="nucleotide sequence ID" value="NZ_CP061800.1"/>
</dbReference>
<evidence type="ECO:0000259" key="3">
    <source>
        <dbReference type="Pfam" id="PF00501"/>
    </source>
</evidence>
<evidence type="ECO:0000313" key="6">
    <source>
        <dbReference type="Proteomes" id="UP000663722"/>
    </source>
</evidence>
<keyword evidence="6" id="KW-1185">Reference proteome</keyword>
<dbReference type="Gene3D" id="3.40.50.12780">
    <property type="entry name" value="N-terminal domain of ligase-like"/>
    <property type="match status" value="1"/>
</dbReference>
<comment type="similarity">
    <text evidence="1">Belongs to the ATP-dependent AMP-binding enzyme family.</text>
</comment>
<dbReference type="InterPro" id="IPR045851">
    <property type="entry name" value="AMP-bd_C_sf"/>
</dbReference>
<dbReference type="Pfam" id="PF13193">
    <property type="entry name" value="AMP-binding_C"/>
    <property type="match status" value="1"/>
</dbReference>
<evidence type="ECO:0000256" key="1">
    <source>
        <dbReference type="ARBA" id="ARBA00006432"/>
    </source>
</evidence>
<name>A0A975BL97_9BACT</name>
<dbReference type="KEGG" id="dmm:dnm_038210"/>
<evidence type="ECO:0000256" key="2">
    <source>
        <dbReference type="ARBA" id="ARBA00022598"/>
    </source>
</evidence>
<dbReference type="InterPro" id="IPR020845">
    <property type="entry name" value="AMP-binding_CS"/>
</dbReference>
<sequence>MFQRFLSIAKAYNTRIAVTNEQFQVTYGELLQMVEALRPLFAEKKRDGQNILILLALPGGPHFTAVQLAAFAEHAVVVPIPNKSTTYEMHSYLGLIQPDIVVVESPEAARQILNPLAKHMTILSLKETSEKNEAHRVLNWEDIMNGGPGTRNPINPGNSKFPADTVLIQFTSGSTGRPKGILISNANLLACLNNNHAFLSSFAGEDVFCPVPQFHAFGGAVVLEHLLHGSPVHLSNHFLPGNDLARMQQYGCTAILAASSYFKLLLELNMLMPELLPALVSVTIGTAPADQGLVRDIQKKFPDLRIYLRYGLTETVGTVTRLTIEPGENFSFSGLVGSPVSGVELGQELTPPDQGEALEIRVRSGVVAAGQLLEKNLWKSLTDADGFFSTGDMGHLDAEGRLHLRGRISSFLKHKGFRINPFEIETLLRNTPGIREAVVLGIEDSFSGQQIIACIETAADANAPDLKQLRNICAANLSAYKLPQRIVIMDAIPRTPAGKADRFHLRSLLR</sequence>
<dbReference type="AlphaFoldDB" id="A0A975BL97"/>
<dbReference type="PANTHER" id="PTHR43201:SF5">
    <property type="entry name" value="MEDIUM-CHAIN ACYL-COA LIGASE ACSF2, MITOCHONDRIAL"/>
    <property type="match status" value="1"/>
</dbReference>
<reference evidence="5" key="1">
    <citation type="journal article" date="2021" name="Microb. Physiol.">
        <title>Proteogenomic Insights into the Physiology of Marine, Sulfate-Reducing, Filamentous Desulfonema limicola and Desulfonema magnum.</title>
        <authorList>
            <person name="Schnaars V."/>
            <person name="Wohlbrand L."/>
            <person name="Scheve S."/>
            <person name="Hinrichs C."/>
            <person name="Reinhardt R."/>
            <person name="Rabus R."/>
        </authorList>
    </citation>
    <scope>NUCLEOTIDE SEQUENCE</scope>
    <source>
        <strain evidence="5">4be13</strain>
    </source>
</reference>
<dbReference type="InterPro" id="IPR025110">
    <property type="entry name" value="AMP-bd_C"/>
</dbReference>
<feature type="domain" description="AMP-dependent synthetase/ligase" evidence="3">
    <location>
        <begin position="9"/>
        <end position="345"/>
    </location>
</feature>
<dbReference type="GO" id="GO:0031956">
    <property type="term" value="F:medium-chain fatty acid-CoA ligase activity"/>
    <property type="evidence" value="ECO:0007669"/>
    <property type="project" value="TreeGrafter"/>
</dbReference>
<proteinExistence type="inferred from homology"/>